<dbReference type="Proteomes" id="UP000694558">
    <property type="component" value="Chromosome 11"/>
</dbReference>
<keyword evidence="7" id="KW-0597">Phosphoprotein</keyword>
<dbReference type="FunFam" id="3.20.20.190:FF:000006">
    <property type="entry name" value="Phosphoinositide phospholipase C"/>
    <property type="match status" value="1"/>
</dbReference>
<evidence type="ECO:0000256" key="27">
    <source>
        <dbReference type="ARBA" id="ARBA00034104"/>
    </source>
</evidence>
<evidence type="ECO:0000256" key="19">
    <source>
        <dbReference type="ARBA" id="ARBA00023136"/>
    </source>
</evidence>
<dbReference type="PROSITE" id="PS50004">
    <property type="entry name" value="C2"/>
    <property type="match status" value="1"/>
</dbReference>
<evidence type="ECO:0000256" key="5">
    <source>
        <dbReference type="ARBA" id="ARBA00022475"/>
    </source>
</evidence>
<dbReference type="Pfam" id="PF00168">
    <property type="entry name" value="C2"/>
    <property type="match status" value="1"/>
</dbReference>
<dbReference type="SUPFAM" id="SSF51695">
    <property type="entry name" value="PLC-like phosphodiesterases"/>
    <property type="match status" value="1"/>
</dbReference>
<evidence type="ECO:0000256" key="6">
    <source>
        <dbReference type="ARBA" id="ARBA00022490"/>
    </source>
</evidence>
<evidence type="ECO:0000313" key="35">
    <source>
        <dbReference type="Ensembl" id="ENSSMAP00000003221.2"/>
    </source>
</evidence>
<dbReference type="Gene3D" id="2.60.40.150">
    <property type="entry name" value="C2 domain"/>
    <property type="match status" value="1"/>
</dbReference>
<dbReference type="GO" id="GO:0016042">
    <property type="term" value="P:lipid catabolic process"/>
    <property type="evidence" value="ECO:0007669"/>
    <property type="project" value="UniProtKB-KW"/>
</dbReference>
<feature type="compositionally biased region" description="Basic and acidic residues" evidence="30">
    <location>
        <begin position="560"/>
        <end position="572"/>
    </location>
</feature>
<keyword evidence="11" id="KW-0677">Repeat</keyword>
<evidence type="ECO:0000313" key="36">
    <source>
        <dbReference type="Proteomes" id="UP000694558"/>
    </source>
</evidence>
<dbReference type="EC" id="3.1.4.11" evidence="29"/>
<dbReference type="SMART" id="SM00054">
    <property type="entry name" value="EFh"/>
    <property type="match status" value="2"/>
</dbReference>
<feature type="compositionally biased region" description="Basic residues" evidence="30">
    <location>
        <begin position="934"/>
        <end position="946"/>
    </location>
</feature>
<dbReference type="SUPFAM" id="SSF47473">
    <property type="entry name" value="EF-hand"/>
    <property type="match status" value="1"/>
</dbReference>
<evidence type="ECO:0000256" key="12">
    <source>
        <dbReference type="ARBA" id="ARBA00022801"/>
    </source>
</evidence>
<evidence type="ECO:0000256" key="8">
    <source>
        <dbReference type="ARBA" id="ARBA00022692"/>
    </source>
</evidence>
<evidence type="ECO:0000256" key="31">
    <source>
        <dbReference type="SAM" id="Phobius"/>
    </source>
</evidence>
<dbReference type="PROSITE" id="PS50222">
    <property type="entry name" value="EF_HAND_2"/>
    <property type="match status" value="2"/>
</dbReference>
<feature type="domain" description="EF-hand" evidence="34">
    <location>
        <begin position="215"/>
        <end position="251"/>
    </location>
</feature>
<dbReference type="GO" id="GO:0046488">
    <property type="term" value="P:phosphatidylinositol metabolic process"/>
    <property type="evidence" value="ECO:0007669"/>
    <property type="project" value="TreeGrafter"/>
</dbReference>
<dbReference type="SMART" id="SM00079">
    <property type="entry name" value="PBPe"/>
    <property type="match status" value="1"/>
</dbReference>
<dbReference type="Gene3D" id="3.40.190.10">
    <property type="entry name" value="Periplasmic binding protein-like II"/>
    <property type="match status" value="3"/>
</dbReference>
<dbReference type="CDD" id="cd00275">
    <property type="entry name" value="C2_PLC_like"/>
    <property type="match status" value="1"/>
</dbReference>
<feature type="compositionally biased region" description="Basic and acidic residues" evidence="30">
    <location>
        <begin position="1017"/>
        <end position="1028"/>
    </location>
</feature>
<dbReference type="CDD" id="cd13364">
    <property type="entry name" value="PH_PLC_eta"/>
    <property type="match status" value="1"/>
</dbReference>
<keyword evidence="8 31" id="KW-0812">Transmembrane</keyword>
<comment type="catalytic activity">
    <reaction evidence="26">
        <text>a 1,2-diacyl-sn-glycero-3-phospho-(1D-myo-inositol-4,5-bisphosphate) + H2O = 1D-myo-inositol 1,4,5-trisphosphate + a 1,2-diacyl-sn-glycerol + H(+)</text>
        <dbReference type="Rhea" id="RHEA:33179"/>
        <dbReference type="ChEBI" id="CHEBI:15377"/>
        <dbReference type="ChEBI" id="CHEBI:15378"/>
        <dbReference type="ChEBI" id="CHEBI:17815"/>
        <dbReference type="ChEBI" id="CHEBI:58456"/>
        <dbReference type="ChEBI" id="CHEBI:203600"/>
        <dbReference type="EC" id="3.1.4.11"/>
    </reaction>
    <physiologicalReaction direction="left-to-right" evidence="26">
        <dbReference type="Rhea" id="RHEA:33180"/>
    </physiologicalReaction>
</comment>
<keyword evidence="5" id="KW-1003">Cell membrane</keyword>
<dbReference type="FunFam" id="3.20.20.190:FF:000002">
    <property type="entry name" value="Phosphoinositide phospholipase C"/>
    <property type="match status" value="1"/>
</dbReference>
<evidence type="ECO:0000259" key="33">
    <source>
        <dbReference type="PROSITE" id="PS50008"/>
    </source>
</evidence>
<evidence type="ECO:0000256" key="23">
    <source>
        <dbReference type="ARBA" id="ARBA00023257"/>
    </source>
</evidence>
<dbReference type="FunFam" id="2.30.29.30:FF:000063">
    <property type="entry name" value="Phosphoinositide phospholipase C"/>
    <property type="match status" value="1"/>
</dbReference>
<feature type="compositionally biased region" description="Basic residues" evidence="30">
    <location>
        <begin position="597"/>
        <end position="608"/>
    </location>
</feature>
<feature type="compositionally biased region" description="Polar residues" evidence="30">
    <location>
        <begin position="990"/>
        <end position="1011"/>
    </location>
</feature>
<dbReference type="InterPro" id="IPR001320">
    <property type="entry name" value="Iontro_rcpt_C"/>
</dbReference>
<comment type="function">
    <text evidence="28">The production of the second messenger molecules diacylglycerol (DAG) and inositol 1,4,5-trisphosphate (IP3) is mediated by activated phosphatidylinositol-specific phospholipase C enzymes. This phospholipase activity is very sensitive to calcium. May be important for formation and maintenance of the neuronal network in the postnatal brain.</text>
</comment>
<dbReference type="GeneTree" id="ENSGT00940000158374"/>
<feature type="transmembrane region" description="Helical" evidence="31">
    <location>
        <begin position="1222"/>
        <end position="1240"/>
    </location>
</feature>
<dbReference type="InterPro" id="IPR001192">
    <property type="entry name" value="PI-PLC_fam"/>
</dbReference>
<dbReference type="PRINTS" id="PR00390">
    <property type="entry name" value="PHPHLIPASEC"/>
</dbReference>
<dbReference type="InterPro" id="IPR001711">
    <property type="entry name" value="PLipase_C_Pinositol-sp_Y"/>
</dbReference>
<keyword evidence="20" id="KW-0675">Receptor</keyword>
<organism evidence="35 36">
    <name type="scientific">Scophthalmus maximus</name>
    <name type="common">Turbot</name>
    <name type="synonym">Psetta maxima</name>
    <dbReference type="NCBI Taxonomy" id="52904"/>
    <lineage>
        <taxon>Eukaryota</taxon>
        <taxon>Metazoa</taxon>
        <taxon>Chordata</taxon>
        <taxon>Craniata</taxon>
        <taxon>Vertebrata</taxon>
        <taxon>Euteleostomi</taxon>
        <taxon>Actinopterygii</taxon>
        <taxon>Neopterygii</taxon>
        <taxon>Teleostei</taxon>
        <taxon>Neoteleostei</taxon>
        <taxon>Acanthomorphata</taxon>
        <taxon>Carangaria</taxon>
        <taxon>Pleuronectiformes</taxon>
        <taxon>Pleuronectoidei</taxon>
        <taxon>Scophthalmidae</taxon>
        <taxon>Scophthalmus</taxon>
    </lineage>
</organism>
<accession>A0A8D2ZJH6</accession>
<dbReference type="InterPro" id="IPR035892">
    <property type="entry name" value="C2_domain_sf"/>
</dbReference>
<dbReference type="PROSITE" id="PS50007">
    <property type="entry name" value="PIPLC_X_DOMAIN"/>
    <property type="match status" value="1"/>
</dbReference>
<feature type="domain" description="C2" evidence="32">
    <location>
        <begin position="759"/>
        <end position="888"/>
    </location>
</feature>
<dbReference type="InterPro" id="IPR011993">
    <property type="entry name" value="PH-like_dom_sf"/>
</dbReference>
<keyword evidence="24" id="KW-1071">Ligand-gated ion channel</keyword>
<keyword evidence="13" id="KW-0106">Calcium</keyword>
<dbReference type="SMART" id="SM00239">
    <property type="entry name" value="C2"/>
    <property type="match status" value="1"/>
</dbReference>
<feature type="domain" description="PI-PLC Y-box" evidence="33">
    <location>
        <begin position="645"/>
        <end position="758"/>
    </location>
</feature>
<dbReference type="GO" id="GO:0048015">
    <property type="term" value="P:phosphatidylinositol-mediated signaling"/>
    <property type="evidence" value="ECO:0007669"/>
    <property type="project" value="TreeGrafter"/>
</dbReference>
<dbReference type="FunFam" id="1.10.238.10:FF:000005">
    <property type="entry name" value="Phosphoinositide phospholipase C"/>
    <property type="match status" value="1"/>
</dbReference>
<comment type="similarity">
    <text evidence="3">Belongs to the glutamate-gated ion channel (TC 1.A.10.1) family.</text>
</comment>
<protein>
    <recommendedName>
        <fullName evidence="29">Phosphoinositide phospholipase C</fullName>
        <ecNumber evidence="29">3.1.4.11</ecNumber>
    </recommendedName>
</protein>
<evidence type="ECO:0000256" key="15">
    <source>
        <dbReference type="ARBA" id="ARBA00022989"/>
    </source>
</evidence>
<dbReference type="PROSITE" id="PS50008">
    <property type="entry name" value="PIPLC_Y_DOMAIN"/>
    <property type="match status" value="1"/>
</dbReference>
<dbReference type="Pfam" id="PF00387">
    <property type="entry name" value="PI-PLC-Y"/>
    <property type="match status" value="1"/>
</dbReference>
<evidence type="ECO:0000256" key="24">
    <source>
        <dbReference type="ARBA" id="ARBA00023286"/>
    </source>
</evidence>
<evidence type="ECO:0000256" key="13">
    <source>
        <dbReference type="ARBA" id="ARBA00022837"/>
    </source>
</evidence>
<evidence type="ECO:0000256" key="9">
    <source>
        <dbReference type="ARBA" id="ARBA00022723"/>
    </source>
</evidence>
<dbReference type="FunFam" id="1.10.287.70:FF:000143">
    <property type="entry name" value="Probable glutamate receptor"/>
    <property type="match status" value="1"/>
</dbReference>
<dbReference type="InterPro" id="IPR001849">
    <property type="entry name" value="PH_domain"/>
</dbReference>
<dbReference type="PANTHER" id="PTHR10336:SF166">
    <property type="entry name" value="1-PHOSPHATIDYLINOSITOL 4,5-BISPHOSPHATE PHOSPHODIESTERASE ETA-2"/>
    <property type="match status" value="1"/>
</dbReference>
<dbReference type="Ensembl" id="ENSSMAT00000003278.2">
    <property type="protein sequence ID" value="ENSSMAP00000003221.2"/>
    <property type="gene ID" value="ENSSMAG00000002035.2"/>
</dbReference>
<dbReference type="SUPFAM" id="SSF49562">
    <property type="entry name" value="C2 domain (Calcium/lipid-binding domain, CaLB)"/>
    <property type="match status" value="1"/>
</dbReference>
<dbReference type="Gene3D" id="3.20.20.190">
    <property type="entry name" value="Phosphatidylinositol (PI) phosphodiesterase"/>
    <property type="match status" value="2"/>
</dbReference>
<dbReference type="Gene3D" id="1.10.238.10">
    <property type="entry name" value="EF-hand"/>
    <property type="match status" value="2"/>
</dbReference>
<reference evidence="35" key="1">
    <citation type="submission" date="2023-05" db="EMBL/GenBank/DDBJ databases">
        <title>High-quality long-read genome of Scophthalmus maximus.</title>
        <authorList>
            <person name="Lien S."/>
            <person name="Martinez P."/>
        </authorList>
    </citation>
    <scope>NUCLEOTIDE SEQUENCE [LARGE SCALE GENOMIC DNA]</scope>
</reference>
<evidence type="ECO:0000256" key="3">
    <source>
        <dbReference type="ARBA" id="ARBA00008685"/>
    </source>
</evidence>
<sequence length="1498" mass="167131">MESVAARMAMVTDSPNPSLRSRTTVTTDGDSFVSTASLPCSHFLSANIINVVEKCMSSMQMGTQMVKLRGGSRGLVRFFYLDEHKSCVRWRPSRKNEKAKISIDSIREVCEGKKSEIFQRYSEGSFDPNCCFSLYYGEHVESLDLVSGTGEEARTWITGLKYLMAGISDEDSLAKRQRTRDQWLKQTFTEADKNGDGSLSISEVLQLLHKLNVNLPRQKVKQMFKEADTDDNQGTLGFEEFCSFYKMMSTRRDLYLLMLTYSNHKDHLNTDDLARFLEMEQKMTKVTKDHCLEIIKKFEPCSLNQREGALGIDGFTNFMRSPAGDIFNPEHYNVNQDLNQPLCNYFIASSHNTYLMGDQLMSQSRVDMYAWVLQAGCRCVEVDCWDGQDGEPIVHHGYTLTSKILFKDVIETINKYAFVKNDYPVILSIENHCSVPQQKKMAQYLIEILGDKLDLSNIRADESGRLPSPETLKGKILVKGKKLPPNIDENAEEGDVSDEDSADEMEDDCKLMNGDTSANRKQVENMAKKKLDNLMKESKIRDREDPDSFTITALPPAGKPTEKTGSKGKSSDGTDTADEANPSSNKHTGRSFIGSFSKRKKKTTKLKKTSSFEDTDTDQESTSSASRVPLHHSKKKKTMKLSRALSDLVKYTRSVGLYDIEAQANCSWQVSSLSETKAHQVMQQKAMSFILFNQRQLSRIYPSSYRVDSSNFNPQPFWNAGCQLVALNYQSEGRVLQLNRAKFYSNGNCGYILKPVCMCEGAFNPNVDDSLLGQMKKQLVLKIISGQQLPKPKDSMLGDRGEIIDPFVEVEIIGLPVDCCKEQTRVVDDNGFNPMWEETLVFTVHMPELALVRFLVWDHDPIGQDFIGQRTIAFNSMMSGYRHVYLEGMEEASIFVHVAVNDITGKARAPSGIKGLFHRNPKQASLDSHAAAQHSHKHPFGAHLLRRTASAPTKGQPKIKKGFPEITIDTKDYSSEGASEERESEGWNKASATTSYQPTPQQQHTGDSLASHQAMGPRDHPDTNGAFHAEEGKGCGNMRGCTAVVFCVVAVTAWAATADAKELSITTIKEDPYTMSSGSDLEGFCMDLISELSKALGFKYKVHLVKDNRYGTSDSSGNWNGMVGEIIRGEADLAVAPLTITAIREQSVDMTTPFMQTGIGFILRKDLASEERTFSLLSPFSTSMWVGILIAFLLTGLCIFLVGRISPNEWAEPDTEEHSFTLLHSFWYIAGALTLQGAGPHPKGLSGRVVSAIWWLFAIMLLACYFGNFNYMLQSNNKHVSIKSFEDLANQDAIDYGTVESGSTMFFFKSSKNSLYHRLYEHMERKKSFVSSTEEGLRRAREGNFAFIGEAVSLDLAVARYCKLVRSQEVIGMRGYSVAAQLGSPLIKNVTNAILMLSESGKLMFLRQKWWASSCLGADRDHISEALQPNDLRGIFVLLGMGLGVGLLLALLELLSRAHNQAKDGKKSCCSVLTAELNRRFGCKGESAEQESPDKSKA</sequence>
<keyword evidence="18 29" id="KW-0443">Lipid metabolism</keyword>
<feature type="compositionally biased region" description="Basic and acidic residues" evidence="30">
    <location>
        <begin position="968"/>
        <end position="986"/>
    </location>
</feature>
<comment type="subcellular location">
    <subcellularLocation>
        <location evidence="2">Cytoplasm</location>
    </subcellularLocation>
    <subcellularLocation>
        <location evidence="27">Postsynaptic cell membrane</location>
        <topology evidence="27">Multi-pass membrane protein</topology>
    </subcellularLocation>
</comment>
<dbReference type="FunFam" id="1.10.238.10:FF:000036">
    <property type="entry name" value="Phosphoinositide phospholipase C"/>
    <property type="match status" value="1"/>
</dbReference>
<dbReference type="SMART" id="SM00918">
    <property type="entry name" value="Lig_chan-Glu_bd"/>
    <property type="match status" value="1"/>
</dbReference>
<evidence type="ECO:0000256" key="28">
    <source>
        <dbReference type="ARBA" id="ARBA00054490"/>
    </source>
</evidence>
<dbReference type="GO" id="GO:0005737">
    <property type="term" value="C:cytoplasm"/>
    <property type="evidence" value="ECO:0007669"/>
    <property type="project" value="UniProtKB-SubCell"/>
</dbReference>
<evidence type="ECO:0000256" key="22">
    <source>
        <dbReference type="ARBA" id="ARBA00023224"/>
    </source>
</evidence>
<evidence type="ECO:0000259" key="34">
    <source>
        <dbReference type="PROSITE" id="PS50222"/>
    </source>
</evidence>
<evidence type="ECO:0000256" key="10">
    <source>
        <dbReference type="ARBA" id="ARBA00022729"/>
    </source>
</evidence>
<dbReference type="Gene3D" id="2.30.29.30">
    <property type="entry name" value="Pleckstrin-homology domain (PH domain)/Phosphotyrosine-binding domain (PTB)"/>
    <property type="match status" value="1"/>
</dbReference>
<dbReference type="Pfam" id="PF00388">
    <property type="entry name" value="PI-PLC-X"/>
    <property type="match status" value="1"/>
</dbReference>
<dbReference type="PANTHER" id="PTHR10336">
    <property type="entry name" value="PHOSPHOINOSITIDE-SPECIFIC PHOSPHOLIPASE C FAMILY PROTEIN"/>
    <property type="match status" value="1"/>
</dbReference>
<evidence type="ECO:0000256" key="17">
    <source>
        <dbReference type="ARBA" id="ARBA00023065"/>
    </source>
</evidence>
<dbReference type="GO" id="GO:0045211">
    <property type="term" value="C:postsynaptic membrane"/>
    <property type="evidence" value="ECO:0007669"/>
    <property type="project" value="UniProtKB-SubCell"/>
</dbReference>
<dbReference type="InterPro" id="IPR019594">
    <property type="entry name" value="Glu/Gly-bd"/>
</dbReference>
<dbReference type="FunFam" id="2.60.40.150:FF:000018">
    <property type="entry name" value="Phosphoinositide phospholipase C"/>
    <property type="match status" value="1"/>
</dbReference>
<evidence type="ECO:0000259" key="32">
    <source>
        <dbReference type="PROSITE" id="PS50004"/>
    </source>
</evidence>
<keyword evidence="21" id="KW-0325">Glycoprotein</keyword>
<dbReference type="SMART" id="SM00148">
    <property type="entry name" value="PLCXc"/>
    <property type="match status" value="1"/>
</dbReference>
<evidence type="ECO:0000256" key="1">
    <source>
        <dbReference type="ARBA" id="ARBA00001913"/>
    </source>
</evidence>
<dbReference type="SMART" id="SM00233">
    <property type="entry name" value="PH"/>
    <property type="match status" value="1"/>
</dbReference>
<proteinExistence type="inferred from homology"/>
<dbReference type="PROSITE" id="PS00018">
    <property type="entry name" value="EF_HAND_1"/>
    <property type="match status" value="1"/>
</dbReference>
<dbReference type="GO" id="GO:0005509">
    <property type="term" value="F:calcium ion binding"/>
    <property type="evidence" value="ECO:0007669"/>
    <property type="project" value="InterPro"/>
</dbReference>
<dbReference type="InterPro" id="IPR046971">
    <property type="entry name" value="PLC-eta2_EFh"/>
</dbReference>
<feature type="domain" description="EF-hand" evidence="34">
    <location>
        <begin position="179"/>
        <end position="214"/>
    </location>
</feature>
<feature type="compositionally biased region" description="Acidic residues" evidence="30">
    <location>
        <begin position="489"/>
        <end position="507"/>
    </location>
</feature>
<dbReference type="SUPFAM" id="SSF53850">
    <property type="entry name" value="Periplasmic binding protein-like II"/>
    <property type="match status" value="1"/>
</dbReference>
<dbReference type="CDD" id="cd13685">
    <property type="entry name" value="PBP2_iGluR_non_NMDA_like"/>
    <property type="match status" value="1"/>
</dbReference>
<keyword evidence="6" id="KW-0963">Cytoplasm</keyword>
<comment type="cofactor">
    <cofactor evidence="1">
        <name>Ca(2+)</name>
        <dbReference type="ChEBI" id="CHEBI:29108"/>
    </cofactor>
</comment>
<dbReference type="Pfam" id="PF10613">
    <property type="entry name" value="Lig_chan-Glu_bd"/>
    <property type="match status" value="1"/>
</dbReference>
<keyword evidence="12 29" id="KW-0378">Hydrolase</keyword>
<keyword evidence="16" id="KW-0770">Synapse</keyword>
<feature type="transmembrane region" description="Helical" evidence="31">
    <location>
        <begin position="1435"/>
        <end position="1455"/>
    </location>
</feature>
<evidence type="ECO:0000256" key="4">
    <source>
        <dbReference type="ARBA" id="ARBA00022448"/>
    </source>
</evidence>
<name>A0A8D2ZJH6_SCOMX</name>
<evidence type="ECO:0000256" key="30">
    <source>
        <dbReference type="SAM" id="MobiDB-lite"/>
    </source>
</evidence>
<evidence type="ECO:0000256" key="26">
    <source>
        <dbReference type="ARBA" id="ARBA00023674"/>
    </source>
</evidence>
<feature type="region of interest" description="Disordered" evidence="30">
    <location>
        <begin position="477"/>
        <end position="639"/>
    </location>
</feature>
<dbReference type="GO" id="GO:0004435">
    <property type="term" value="F:phosphatidylinositol-4,5-bisphosphate phospholipase C activity"/>
    <property type="evidence" value="ECO:0007669"/>
    <property type="project" value="UniProtKB-EC"/>
</dbReference>
<dbReference type="FunFam" id="3.40.190.10:FF:000364">
    <property type="entry name" value="Si:dkey-183j2.10"/>
    <property type="match status" value="1"/>
</dbReference>
<keyword evidence="23" id="KW-0628">Postsynaptic cell membrane</keyword>
<dbReference type="InterPro" id="IPR011992">
    <property type="entry name" value="EF-hand-dom_pair"/>
</dbReference>
<keyword evidence="17" id="KW-0406">Ion transport</keyword>
<dbReference type="Pfam" id="PF00060">
    <property type="entry name" value="Lig_chan"/>
    <property type="match status" value="1"/>
</dbReference>
<keyword evidence="19 31" id="KW-0472">Membrane</keyword>
<dbReference type="Pfam" id="PF09279">
    <property type="entry name" value="EF-hand_like"/>
    <property type="match status" value="1"/>
</dbReference>
<feature type="compositionally biased region" description="Basic and acidic residues" evidence="30">
    <location>
        <begin position="521"/>
        <end position="546"/>
    </location>
</feature>
<dbReference type="InterPro" id="IPR002048">
    <property type="entry name" value="EF_hand_dom"/>
</dbReference>
<keyword evidence="10" id="KW-0732">Signal</keyword>
<evidence type="ECO:0000256" key="2">
    <source>
        <dbReference type="ARBA" id="ARBA00004496"/>
    </source>
</evidence>
<dbReference type="GO" id="GO:0051209">
    <property type="term" value="P:release of sequestered calcium ion into cytosol"/>
    <property type="evidence" value="ECO:0007669"/>
    <property type="project" value="TreeGrafter"/>
</dbReference>
<evidence type="ECO:0000256" key="25">
    <source>
        <dbReference type="ARBA" id="ARBA00023303"/>
    </source>
</evidence>
<reference evidence="35" key="2">
    <citation type="submission" date="2025-08" db="UniProtKB">
        <authorList>
            <consortium name="Ensembl"/>
        </authorList>
    </citation>
    <scope>IDENTIFICATION</scope>
</reference>
<feature type="compositionally biased region" description="Basic residues" evidence="30">
    <location>
        <begin position="629"/>
        <end position="639"/>
    </location>
</feature>
<evidence type="ECO:0000256" key="29">
    <source>
        <dbReference type="RuleBase" id="RU361133"/>
    </source>
</evidence>
<evidence type="ECO:0000256" key="21">
    <source>
        <dbReference type="ARBA" id="ARBA00023180"/>
    </source>
</evidence>
<keyword evidence="22" id="KW-0807">Transducer</keyword>
<feature type="transmembrane region" description="Helical" evidence="31">
    <location>
        <begin position="1252"/>
        <end position="1273"/>
    </location>
</feature>
<dbReference type="InterPro" id="IPR018247">
    <property type="entry name" value="EF_Hand_1_Ca_BS"/>
</dbReference>
<evidence type="ECO:0000256" key="16">
    <source>
        <dbReference type="ARBA" id="ARBA00023018"/>
    </source>
</evidence>
<dbReference type="CDD" id="cd16221">
    <property type="entry name" value="EFh_PI-PLCeta2"/>
    <property type="match status" value="1"/>
</dbReference>
<keyword evidence="14 29" id="KW-0442">Lipid degradation</keyword>
<dbReference type="InterPro" id="IPR017946">
    <property type="entry name" value="PLC-like_Pdiesterase_TIM-brl"/>
</dbReference>
<keyword evidence="15 31" id="KW-1133">Transmembrane helix</keyword>
<evidence type="ECO:0000256" key="14">
    <source>
        <dbReference type="ARBA" id="ARBA00022963"/>
    </source>
</evidence>
<dbReference type="InterPro" id="IPR000909">
    <property type="entry name" value="PLipase_C_PInositol-sp_X_dom"/>
</dbReference>
<dbReference type="InterPro" id="IPR000008">
    <property type="entry name" value="C2_dom"/>
</dbReference>
<dbReference type="SMART" id="SM00149">
    <property type="entry name" value="PLCYc"/>
    <property type="match status" value="1"/>
</dbReference>
<keyword evidence="4" id="KW-0813">Transport</keyword>
<feature type="transmembrane region" description="Helical" evidence="31">
    <location>
        <begin position="1184"/>
        <end position="1202"/>
    </location>
</feature>
<dbReference type="SUPFAM" id="SSF50729">
    <property type="entry name" value="PH domain-like"/>
    <property type="match status" value="1"/>
</dbReference>
<dbReference type="InterPro" id="IPR015359">
    <property type="entry name" value="PLC_EF-hand-like"/>
</dbReference>
<evidence type="ECO:0000256" key="20">
    <source>
        <dbReference type="ARBA" id="ARBA00023170"/>
    </source>
</evidence>
<feature type="region of interest" description="Disordered" evidence="30">
    <location>
        <begin position="914"/>
        <end position="1028"/>
    </location>
</feature>
<evidence type="ECO:0000256" key="11">
    <source>
        <dbReference type="ARBA" id="ARBA00022737"/>
    </source>
</evidence>
<keyword evidence="25" id="KW-0407">Ion channel</keyword>
<keyword evidence="9" id="KW-0479">Metal-binding</keyword>
<dbReference type="GO" id="GO:0015276">
    <property type="term" value="F:ligand-gated monoatomic ion channel activity"/>
    <property type="evidence" value="ECO:0007669"/>
    <property type="project" value="InterPro"/>
</dbReference>
<dbReference type="Pfam" id="PF16457">
    <property type="entry name" value="PH_12"/>
    <property type="match status" value="1"/>
</dbReference>
<evidence type="ECO:0000256" key="18">
    <source>
        <dbReference type="ARBA" id="ARBA00023098"/>
    </source>
</evidence>
<evidence type="ECO:0000256" key="7">
    <source>
        <dbReference type="ARBA" id="ARBA00022553"/>
    </source>
</evidence>